<dbReference type="InterPro" id="IPR012349">
    <property type="entry name" value="Split_barrel_FMN-bd"/>
</dbReference>
<name>R4K7E8_CLOPA</name>
<gene>
    <name evidence="1" type="ORF">Clopa_3709</name>
</gene>
<dbReference type="STRING" id="86416.Clopa_3709"/>
<proteinExistence type="predicted"/>
<protein>
    <recommendedName>
        <fullName evidence="3">Pyridoxamine 5'-phosphate oxidase putative domain-containing protein</fullName>
    </recommendedName>
</protein>
<accession>R4K7E8</accession>
<dbReference type="KEGG" id="cpas:Clopa_3709"/>
<dbReference type="eggNOG" id="COG3576">
    <property type="taxonomic scope" value="Bacteria"/>
</dbReference>
<dbReference type="Proteomes" id="UP000013523">
    <property type="component" value="Chromosome"/>
</dbReference>
<dbReference type="RefSeq" id="WP_015616771.1">
    <property type="nucleotide sequence ID" value="NC_021182.1"/>
</dbReference>
<dbReference type="EMBL" id="CP003261">
    <property type="protein sequence ID" value="AGK98488.1"/>
    <property type="molecule type" value="Genomic_DNA"/>
</dbReference>
<evidence type="ECO:0000313" key="1">
    <source>
        <dbReference type="EMBL" id="AGK98488.1"/>
    </source>
</evidence>
<keyword evidence="2" id="KW-1185">Reference proteome</keyword>
<dbReference type="AlphaFoldDB" id="R4K7E8"/>
<dbReference type="OrthoDB" id="2081947at2"/>
<organism evidence="1 2">
    <name type="scientific">Clostridium pasteurianum BC1</name>
    <dbReference type="NCBI Taxonomy" id="86416"/>
    <lineage>
        <taxon>Bacteria</taxon>
        <taxon>Bacillati</taxon>
        <taxon>Bacillota</taxon>
        <taxon>Clostridia</taxon>
        <taxon>Eubacteriales</taxon>
        <taxon>Clostridiaceae</taxon>
        <taxon>Clostridium</taxon>
    </lineage>
</organism>
<evidence type="ECO:0008006" key="3">
    <source>
        <dbReference type="Google" id="ProtNLM"/>
    </source>
</evidence>
<dbReference type="HOGENOM" id="CLU_1861742_0_0_9"/>
<sequence length="137" mass="15231">MSINLTSRMSNWISELGLHIATATKNGFPTVIVANSSKVEGDLIIVSLKPNQIKQIENNILENSYVAAAPGQLGAVRAPYQFKGFAKLKDSNLEIKVEEIYCTRPGAEARMRLDTLGYEGMKEYDEIRWNDNPPSNT</sequence>
<dbReference type="PATRIC" id="fig|86416.3.peg.3707"/>
<dbReference type="Gene3D" id="2.30.110.10">
    <property type="entry name" value="Electron Transport, Fmn-binding Protein, Chain A"/>
    <property type="match status" value="1"/>
</dbReference>
<reference evidence="1 2" key="1">
    <citation type="submission" date="2012-01" db="EMBL/GenBank/DDBJ databases">
        <title>Complete sequence of chromosome of Clostridium pasteurianum BC1.</title>
        <authorList>
            <consortium name="US DOE Joint Genome Institute"/>
            <person name="Lucas S."/>
            <person name="Han J."/>
            <person name="Lapidus A."/>
            <person name="Cheng J.-F."/>
            <person name="Goodwin L."/>
            <person name="Pitluck S."/>
            <person name="Peters L."/>
            <person name="Mikhailova N."/>
            <person name="Teshima H."/>
            <person name="Detter J.C."/>
            <person name="Han C."/>
            <person name="Tapia R."/>
            <person name="Land M."/>
            <person name="Hauser L."/>
            <person name="Kyrpides N."/>
            <person name="Ivanova N."/>
            <person name="Pagani I."/>
            <person name="Dunn J."/>
            <person name="Taghavi S."/>
            <person name="Francis A."/>
            <person name="van der Lelie D."/>
            <person name="Woyke T."/>
        </authorList>
    </citation>
    <scope>NUCLEOTIDE SEQUENCE [LARGE SCALE GENOMIC DNA]</scope>
    <source>
        <strain evidence="1 2">BC1</strain>
    </source>
</reference>
<evidence type="ECO:0000313" key="2">
    <source>
        <dbReference type="Proteomes" id="UP000013523"/>
    </source>
</evidence>